<dbReference type="EMBL" id="JAJLJH010000001">
    <property type="protein sequence ID" value="MCK9684180.1"/>
    <property type="molecule type" value="Genomic_DNA"/>
</dbReference>
<name>A0A9X1YEV7_9BURK</name>
<dbReference type="Proteomes" id="UP001139353">
    <property type="component" value="Unassembled WGS sequence"/>
</dbReference>
<proteinExistence type="predicted"/>
<protein>
    <submittedName>
        <fullName evidence="1">Uncharacterized protein</fullName>
    </submittedName>
</protein>
<evidence type="ECO:0000313" key="1">
    <source>
        <dbReference type="EMBL" id="MCK9684180.1"/>
    </source>
</evidence>
<sequence>MSSLRISGSDAGKEIGGALAGLVMLAVELALSQGPKHSAWLCRWLDPRAAFEGVWLQENLGGTDSALSIFSMDYDGESDSYRLDGNAYSLDGTRWALWRSTHVFIDASRLRTTYRWTGDLIGPAAGSESDKSGLAEMTLRKPPAFSLPMMGDGEVVHVGEANKKNFRLRRVTPQLLAELGLPFTLRALRLDAHDEDSRLAAADLRARQAPKAA</sequence>
<reference evidence="1" key="1">
    <citation type="submission" date="2021-11" db="EMBL/GenBank/DDBJ databases">
        <title>BS-T2-15 a new species belonging to the Comamonadaceae family isolated from the soil of a French oak forest.</title>
        <authorList>
            <person name="Mieszkin S."/>
            <person name="Alain K."/>
        </authorList>
    </citation>
    <scope>NUCLEOTIDE SEQUENCE</scope>
    <source>
        <strain evidence="1">BS-T2-15</strain>
    </source>
</reference>
<accession>A0A9X1YEV7</accession>
<gene>
    <name evidence="1" type="ORF">LPC04_00490</name>
</gene>
<evidence type="ECO:0000313" key="2">
    <source>
        <dbReference type="Proteomes" id="UP001139353"/>
    </source>
</evidence>
<comment type="caution">
    <text evidence="1">The sequence shown here is derived from an EMBL/GenBank/DDBJ whole genome shotgun (WGS) entry which is preliminary data.</text>
</comment>
<keyword evidence="2" id="KW-1185">Reference proteome</keyword>
<dbReference type="AlphaFoldDB" id="A0A9X1YEV7"/>
<dbReference type="RefSeq" id="WP_275680213.1">
    <property type="nucleotide sequence ID" value="NZ_JAJLJH010000001.1"/>
</dbReference>
<organism evidence="1 2">
    <name type="scientific">Scleromatobacter humisilvae</name>
    <dbReference type="NCBI Taxonomy" id="2897159"/>
    <lineage>
        <taxon>Bacteria</taxon>
        <taxon>Pseudomonadati</taxon>
        <taxon>Pseudomonadota</taxon>
        <taxon>Betaproteobacteria</taxon>
        <taxon>Burkholderiales</taxon>
        <taxon>Sphaerotilaceae</taxon>
        <taxon>Scleromatobacter</taxon>
    </lineage>
</organism>